<dbReference type="NCBIfam" id="NF006120">
    <property type="entry name" value="PRK08264.1-6"/>
    <property type="match status" value="1"/>
</dbReference>
<dbReference type="Proteomes" id="UP000501602">
    <property type="component" value="Chromosome"/>
</dbReference>
<dbReference type="GO" id="GO:0016491">
    <property type="term" value="F:oxidoreductase activity"/>
    <property type="evidence" value="ECO:0007669"/>
    <property type="project" value="UniProtKB-KW"/>
</dbReference>
<protein>
    <submittedName>
        <fullName evidence="4">SDR family oxidoreductase</fullName>
    </submittedName>
</protein>
<organism evidence="4 5">
    <name type="scientific">Ferrimonas lipolytica</name>
    <dbReference type="NCBI Taxonomy" id="2724191"/>
    <lineage>
        <taxon>Bacteria</taxon>
        <taxon>Pseudomonadati</taxon>
        <taxon>Pseudomonadota</taxon>
        <taxon>Gammaproteobacteria</taxon>
        <taxon>Alteromonadales</taxon>
        <taxon>Ferrimonadaceae</taxon>
        <taxon>Ferrimonas</taxon>
    </lineage>
</organism>
<keyword evidence="2" id="KW-0560">Oxidoreductase</keyword>
<gene>
    <name evidence="4" type="ORF">HER31_09730</name>
</gene>
<comment type="similarity">
    <text evidence="1 3">Belongs to the short-chain dehydrogenases/reductases (SDR) family.</text>
</comment>
<accession>A0A6H1UEV8</accession>
<dbReference type="Pfam" id="PF00106">
    <property type="entry name" value="adh_short"/>
    <property type="match status" value="1"/>
</dbReference>
<dbReference type="RefSeq" id="WP_168660391.1">
    <property type="nucleotide sequence ID" value="NZ_CP051180.1"/>
</dbReference>
<dbReference type="PANTHER" id="PTHR44169">
    <property type="entry name" value="NADPH-DEPENDENT 1-ACYLDIHYDROXYACETONE PHOSPHATE REDUCTASE"/>
    <property type="match status" value="1"/>
</dbReference>
<dbReference type="EMBL" id="CP051180">
    <property type="protein sequence ID" value="QIZ77130.1"/>
    <property type="molecule type" value="Genomic_DNA"/>
</dbReference>
<sequence>MTFNIAGKVALVTGANRGIGKAIVESFLAHGAAKVYLAVRDISSTAELEAKYQDKVQPVALDLSSQQAVSAMAEQAADVDVVVNNAGVAIQTSPLADNIEQSLQLQMDVNVYGLIRIAKAFAPQLEARNGALVQLNSVASLRTNPAYAAYCTSKAASYAITQGLRKEWLDKVTVVSVHPGPIATDMAVDLGLKSDNGPELVAEEIVTAMAAGQFHLYPDDFARKLGSAYQSYATSVVEA</sequence>
<evidence type="ECO:0000256" key="1">
    <source>
        <dbReference type="ARBA" id="ARBA00006484"/>
    </source>
</evidence>
<dbReference type="AlphaFoldDB" id="A0A6H1UEV8"/>
<dbReference type="InterPro" id="IPR020904">
    <property type="entry name" value="Sc_DH/Rdtase_CS"/>
</dbReference>
<dbReference type="Gene3D" id="3.40.50.720">
    <property type="entry name" value="NAD(P)-binding Rossmann-like Domain"/>
    <property type="match status" value="1"/>
</dbReference>
<dbReference type="PRINTS" id="PR00080">
    <property type="entry name" value="SDRFAMILY"/>
</dbReference>
<evidence type="ECO:0000313" key="5">
    <source>
        <dbReference type="Proteomes" id="UP000501602"/>
    </source>
</evidence>
<dbReference type="KEGG" id="fes:HER31_09730"/>
<evidence type="ECO:0000313" key="4">
    <source>
        <dbReference type="EMBL" id="QIZ77130.1"/>
    </source>
</evidence>
<name>A0A6H1UEV8_9GAMM</name>
<evidence type="ECO:0000256" key="2">
    <source>
        <dbReference type="ARBA" id="ARBA00023002"/>
    </source>
</evidence>
<proteinExistence type="inferred from homology"/>
<dbReference type="PROSITE" id="PS00061">
    <property type="entry name" value="ADH_SHORT"/>
    <property type="match status" value="1"/>
</dbReference>
<dbReference type="PRINTS" id="PR00081">
    <property type="entry name" value="GDHRDH"/>
</dbReference>
<dbReference type="SUPFAM" id="SSF51735">
    <property type="entry name" value="NAD(P)-binding Rossmann-fold domains"/>
    <property type="match status" value="1"/>
</dbReference>
<reference evidence="4 5" key="1">
    <citation type="submission" date="2020-04" db="EMBL/GenBank/DDBJ databases">
        <title>Ferrimonas sp. S7 isolated from sea water.</title>
        <authorList>
            <person name="Bae S.S."/>
            <person name="Baek K."/>
        </authorList>
    </citation>
    <scope>NUCLEOTIDE SEQUENCE [LARGE SCALE GENOMIC DNA]</scope>
    <source>
        <strain evidence="4 5">S7</strain>
    </source>
</reference>
<keyword evidence="5" id="KW-1185">Reference proteome</keyword>
<dbReference type="PANTHER" id="PTHR44169:SF6">
    <property type="entry name" value="NADPH-DEPENDENT 1-ACYLDIHYDROXYACETONE PHOSPHATE REDUCTASE"/>
    <property type="match status" value="1"/>
</dbReference>
<dbReference type="InterPro" id="IPR036291">
    <property type="entry name" value="NAD(P)-bd_dom_sf"/>
</dbReference>
<evidence type="ECO:0000256" key="3">
    <source>
        <dbReference type="RuleBase" id="RU000363"/>
    </source>
</evidence>
<dbReference type="InterPro" id="IPR002347">
    <property type="entry name" value="SDR_fam"/>
</dbReference>